<accession>A0A0F8VVZ4</accession>
<dbReference type="AlphaFoldDB" id="A0A0F8VVZ4"/>
<organism evidence="1">
    <name type="scientific">marine sediment metagenome</name>
    <dbReference type="NCBI Taxonomy" id="412755"/>
    <lineage>
        <taxon>unclassified sequences</taxon>
        <taxon>metagenomes</taxon>
        <taxon>ecological metagenomes</taxon>
    </lineage>
</organism>
<protein>
    <submittedName>
        <fullName evidence="1">Uncharacterized protein</fullName>
    </submittedName>
</protein>
<gene>
    <name evidence="1" type="ORF">LCGC14_3144680</name>
</gene>
<dbReference type="EMBL" id="LAZR01069040">
    <property type="protein sequence ID" value="KKK48482.1"/>
    <property type="molecule type" value="Genomic_DNA"/>
</dbReference>
<proteinExistence type="predicted"/>
<feature type="non-terminal residue" evidence="1">
    <location>
        <position position="1"/>
    </location>
</feature>
<sequence length="54" mass="6355">VDNLMKLNEQLPSTKLETQRQQIQRAIDHVEKKIDELVYALYGLSKEEIEIIDD</sequence>
<comment type="caution">
    <text evidence="1">The sequence shown here is derived from an EMBL/GenBank/DDBJ whole genome shotgun (WGS) entry which is preliminary data.</text>
</comment>
<evidence type="ECO:0000313" key="1">
    <source>
        <dbReference type="EMBL" id="KKK48482.1"/>
    </source>
</evidence>
<reference evidence="1" key="1">
    <citation type="journal article" date="2015" name="Nature">
        <title>Complex archaea that bridge the gap between prokaryotes and eukaryotes.</title>
        <authorList>
            <person name="Spang A."/>
            <person name="Saw J.H."/>
            <person name="Jorgensen S.L."/>
            <person name="Zaremba-Niedzwiedzka K."/>
            <person name="Martijn J."/>
            <person name="Lind A.E."/>
            <person name="van Eijk R."/>
            <person name="Schleper C."/>
            <person name="Guy L."/>
            <person name="Ettema T.J."/>
        </authorList>
    </citation>
    <scope>NUCLEOTIDE SEQUENCE</scope>
</reference>
<name>A0A0F8VVZ4_9ZZZZ</name>